<reference evidence="2" key="1">
    <citation type="submission" date="2021-01" db="EMBL/GenBank/DDBJ databases">
        <authorList>
            <person name="Corre E."/>
            <person name="Pelletier E."/>
            <person name="Niang G."/>
            <person name="Scheremetjew M."/>
            <person name="Finn R."/>
            <person name="Kale V."/>
            <person name="Holt S."/>
            <person name="Cochrane G."/>
            <person name="Meng A."/>
            <person name="Brown T."/>
            <person name="Cohen L."/>
        </authorList>
    </citation>
    <scope>NUCLEOTIDE SEQUENCE</scope>
    <source>
        <strain evidence="2">Pop2</strain>
    </source>
</reference>
<dbReference type="EMBL" id="HBGN01003568">
    <property type="protein sequence ID" value="CAD9315956.1"/>
    <property type="molecule type" value="Transcribed_RNA"/>
</dbReference>
<protein>
    <submittedName>
        <fullName evidence="2">Uncharacterized protein</fullName>
    </submittedName>
</protein>
<accession>A0A7S2E4S9</accession>
<sequence>MVIFSNSTISHYSSSSRGEKEEEIDEDRQKKSVERNEVETMFEFETKRHRLGHGLDPVTSKNPQYMNMHILIHRGTLYYRHLGEK</sequence>
<name>A0A7S2E4S9_9STRA</name>
<dbReference type="AlphaFoldDB" id="A0A7S2E4S9"/>
<evidence type="ECO:0000256" key="1">
    <source>
        <dbReference type="SAM" id="MobiDB-lite"/>
    </source>
</evidence>
<proteinExistence type="predicted"/>
<feature type="region of interest" description="Disordered" evidence="1">
    <location>
        <begin position="1"/>
        <end position="34"/>
    </location>
</feature>
<gene>
    <name evidence="2" type="ORF">DBRI1063_LOCUS2363</name>
</gene>
<feature type="compositionally biased region" description="Low complexity" evidence="1">
    <location>
        <begin position="1"/>
        <end position="16"/>
    </location>
</feature>
<organism evidence="2">
    <name type="scientific">Ditylum brightwellii</name>
    <dbReference type="NCBI Taxonomy" id="49249"/>
    <lineage>
        <taxon>Eukaryota</taxon>
        <taxon>Sar</taxon>
        <taxon>Stramenopiles</taxon>
        <taxon>Ochrophyta</taxon>
        <taxon>Bacillariophyta</taxon>
        <taxon>Mediophyceae</taxon>
        <taxon>Lithodesmiophycidae</taxon>
        <taxon>Lithodesmiales</taxon>
        <taxon>Lithodesmiaceae</taxon>
        <taxon>Ditylum</taxon>
    </lineage>
</organism>
<evidence type="ECO:0000313" key="2">
    <source>
        <dbReference type="EMBL" id="CAD9315956.1"/>
    </source>
</evidence>